<dbReference type="InterPro" id="IPR010836">
    <property type="entry name" value="SapC"/>
</dbReference>
<protein>
    <submittedName>
        <fullName evidence="1">SapC family protein</fullName>
    </submittedName>
</protein>
<evidence type="ECO:0000313" key="2">
    <source>
        <dbReference type="Proteomes" id="UP001274321"/>
    </source>
</evidence>
<comment type="caution">
    <text evidence="1">The sequence shown here is derived from an EMBL/GenBank/DDBJ whole genome shotgun (WGS) entry which is preliminary data.</text>
</comment>
<evidence type="ECO:0000313" key="1">
    <source>
        <dbReference type="EMBL" id="MDX6805767.1"/>
    </source>
</evidence>
<dbReference type="RefSeq" id="WP_319843895.1">
    <property type="nucleotide sequence ID" value="NZ_JAXAFJ010000003.1"/>
</dbReference>
<reference evidence="1 2" key="1">
    <citation type="submission" date="2023-11" db="EMBL/GenBank/DDBJ databases">
        <authorList>
            <person name="Bao R."/>
        </authorList>
    </citation>
    <scope>NUCLEOTIDE SEQUENCE [LARGE SCALE GENOMIC DNA]</scope>
    <source>
        <strain evidence="1 2">PJ23</strain>
    </source>
</reference>
<dbReference type="EMBL" id="JAXAFJ010000003">
    <property type="protein sequence ID" value="MDX6805767.1"/>
    <property type="molecule type" value="Genomic_DNA"/>
</dbReference>
<gene>
    <name evidence="1" type="ORF">SCD90_06805</name>
</gene>
<name>A0ABU4RLU5_9HYPH</name>
<proteinExistence type="predicted"/>
<organism evidence="1 2">
    <name type="scientific">Terrihabitans rhizophilus</name>
    <dbReference type="NCBI Taxonomy" id="3092662"/>
    <lineage>
        <taxon>Bacteria</taxon>
        <taxon>Pseudomonadati</taxon>
        <taxon>Pseudomonadota</taxon>
        <taxon>Alphaproteobacteria</taxon>
        <taxon>Hyphomicrobiales</taxon>
        <taxon>Terrihabitans</taxon>
    </lineage>
</organism>
<accession>A0ABU4RLU5</accession>
<sequence length="253" mass="27548">MLVQGLIPLTGDVSSRRIFSPLAYRLVREANIVPIVYTEAMRLASWFPLAWQRQDRGVQLVALRSLLPQIGAVPAPVRGSFNHLPVLLQAFPFGLDPSQPIGHASPKMLCDDVAEFADNVGAPITTPDHKLSRATLQRFAALDFFCEHAPATEAIGRTLLDGGLLEPWQLVFDVEGTKVDIPDMLIVRQSLFAAGGLAFVMARHGAMAAQLIGLHRLSLYRAGMLLAAARAAASKPESEQDFLLSSDQGDWED</sequence>
<dbReference type="Pfam" id="PF07277">
    <property type="entry name" value="SapC"/>
    <property type="match status" value="1"/>
</dbReference>
<keyword evidence="2" id="KW-1185">Reference proteome</keyword>
<dbReference type="Proteomes" id="UP001274321">
    <property type="component" value="Unassembled WGS sequence"/>
</dbReference>